<accession>A0A1P8UP07</accession>
<dbReference type="InterPro" id="IPR019734">
    <property type="entry name" value="TPR_rpt"/>
</dbReference>
<dbReference type="STRING" id="1250539.Ga0080574_TMP789"/>
<keyword evidence="2" id="KW-0201">Cytochrome c-type biogenesis</keyword>
<dbReference type="InterPro" id="IPR017560">
    <property type="entry name" value="Cyt_c_biogenesis_CcmI"/>
</dbReference>
<protein>
    <submittedName>
        <fullName evidence="4">Cytochrome c-type biogenesis protein CcmH</fullName>
    </submittedName>
</protein>
<dbReference type="PROSITE" id="PS50005">
    <property type="entry name" value="TPR"/>
    <property type="match status" value="2"/>
</dbReference>
<dbReference type="PANTHER" id="PTHR47870:SF4">
    <property type="entry name" value="CYTOCHROME C-TYPE BIOGENESIS PROTEIN CYCH"/>
    <property type="match status" value="1"/>
</dbReference>
<sequence length="385" mass="41708">MIWVAFLVMALVATAFALFPIFRPDTAAVVRSDAIPAVLADQLEEVRRDLDRGLISAAEAKAAELEIKKRILSVVRRTTSEEHGPGAGGGRAGAILAALFVPLMAFGYYTVNGAPDVPALAFAERAPERAEEARIVDMAQQLHDRLQNDPNGGASEGWMLLGQTYMRMQRFEDAVRAFETVADRSDATSATWSMLAEALIGANAGTVVPRAEAAIEQALEIDAMNPAATFYAALAESQGGDDAKAYDLLTTRLTEANGYAAWMDSYVARINRLAQETGKPRVAVSDYASEAPRGPSAADVAAARDMSEGDRADFIRSMVDRLASRLEAEPDDLDGWMRLGNAYKVLNERKNAIEAYSRAQELLEAAAQDDPRRQIVEKALRDLQG</sequence>
<dbReference type="KEGG" id="paby:Ga0080574_TMP789"/>
<feature type="repeat" description="TPR" evidence="3">
    <location>
        <begin position="155"/>
        <end position="188"/>
    </location>
</feature>
<dbReference type="EMBL" id="CP015093">
    <property type="protein sequence ID" value="APZ51123.1"/>
    <property type="molecule type" value="Genomic_DNA"/>
</dbReference>
<dbReference type="GO" id="GO:0030313">
    <property type="term" value="C:cell envelope"/>
    <property type="evidence" value="ECO:0007669"/>
    <property type="project" value="UniProtKB-SubCell"/>
</dbReference>
<keyword evidence="5" id="KW-1185">Reference proteome</keyword>
<gene>
    <name evidence="4" type="ORF">Ga0080574_TMP789</name>
</gene>
<feature type="repeat" description="TPR" evidence="3">
    <location>
        <begin position="333"/>
        <end position="366"/>
    </location>
</feature>
<dbReference type="InterPro" id="IPR051263">
    <property type="entry name" value="C-type_cytochrome_biogenesis"/>
</dbReference>
<dbReference type="GO" id="GO:0017004">
    <property type="term" value="P:cytochrome complex assembly"/>
    <property type="evidence" value="ECO:0007669"/>
    <property type="project" value="UniProtKB-KW"/>
</dbReference>
<organism evidence="4 5">
    <name type="scientific">Salipiger abyssi</name>
    <dbReference type="NCBI Taxonomy" id="1250539"/>
    <lineage>
        <taxon>Bacteria</taxon>
        <taxon>Pseudomonadati</taxon>
        <taxon>Pseudomonadota</taxon>
        <taxon>Alphaproteobacteria</taxon>
        <taxon>Rhodobacterales</taxon>
        <taxon>Roseobacteraceae</taxon>
        <taxon>Salipiger</taxon>
    </lineage>
</organism>
<evidence type="ECO:0000256" key="2">
    <source>
        <dbReference type="ARBA" id="ARBA00022748"/>
    </source>
</evidence>
<reference evidence="4 5" key="1">
    <citation type="submission" date="2016-04" db="EMBL/GenBank/DDBJ databases">
        <title>Deep-sea bacteria in the southern Pacific.</title>
        <authorList>
            <person name="Tang K."/>
        </authorList>
    </citation>
    <scope>NUCLEOTIDE SEQUENCE [LARGE SCALE GENOMIC DNA]</scope>
    <source>
        <strain evidence="4 5">JLT2014</strain>
    </source>
</reference>
<dbReference type="RefSeq" id="WP_076695409.1">
    <property type="nucleotide sequence ID" value="NZ_CP015093.1"/>
</dbReference>
<evidence type="ECO:0000313" key="5">
    <source>
        <dbReference type="Proteomes" id="UP000187059"/>
    </source>
</evidence>
<dbReference type="PANTHER" id="PTHR47870">
    <property type="entry name" value="CYTOCHROME C-TYPE BIOGENESIS PROTEIN CCMH"/>
    <property type="match status" value="1"/>
</dbReference>
<dbReference type="Gene3D" id="1.25.40.10">
    <property type="entry name" value="Tetratricopeptide repeat domain"/>
    <property type="match status" value="2"/>
</dbReference>
<comment type="subcellular location">
    <subcellularLocation>
        <location evidence="1">Cell envelope</location>
    </subcellularLocation>
</comment>
<evidence type="ECO:0000256" key="1">
    <source>
        <dbReference type="ARBA" id="ARBA00004196"/>
    </source>
</evidence>
<dbReference type="Pfam" id="PF13181">
    <property type="entry name" value="TPR_8"/>
    <property type="match status" value="2"/>
</dbReference>
<evidence type="ECO:0000313" key="4">
    <source>
        <dbReference type="EMBL" id="APZ51123.1"/>
    </source>
</evidence>
<evidence type="ECO:0000256" key="3">
    <source>
        <dbReference type="PROSITE-ProRule" id="PRU00339"/>
    </source>
</evidence>
<dbReference type="AlphaFoldDB" id="A0A1P8UP07"/>
<keyword evidence="3" id="KW-0802">TPR repeat</keyword>
<dbReference type="Proteomes" id="UP000187059">
    <property type="component" value="Chromosome"/>
</dbReference>
<dbReference type="SUPFAM" id="SSF48452">
    <property type="entry name" value="TPR-like"/>
    <property type="match status" value="1"/>
</dbReference>
<dbReference type="InterPro" id="IPR011990">
    <property type="entry name" value="TPR-like_helical_dom_sf"/>
</dbReference>
<dbReference type="NCBIfam" id="TIGR03142">
    <property type="entry name" value="cytochro_ccmI"/>
    <property type="match status" value="1"/>
</dbReference>
<dbReference type="SMART" id="SM00028">
    <property type="entry name" value="TPR"/>
    <property type="match status" value="2"/>
</dbReference>
<name>A0A1P8UP07_9RHOB</name>
<proteinExistence type="predicted"/>
<dbReference type="GO" id="GO:0005886">
    <property type="term" value="C:plasma membrane"/>
    <property type="evidence" value="ECO:0007669"/>
    <property type="project" value="TreeGrafter"/>
</dbReference>
<dbReference type="OrthoDB" id="9815847at2"/>